<gene>
    <name evidence="1" type="ORF">L1987_64932</name>
</gene>
<name>A0ACB9BT61_9ASTR</name>
<keyword evidence="2" id="KW-1185">Reference proteome</keyword>
<protein>
    <submittedName>
        <fullName evidence="1">Uncharacterized protein</fullName>
    </submittedName>
</protein>
<accession>A0ACB9BT61</accession>
<evidence type="ECO:0000313" key="1">
    <source>
        <dbReference type="EMBL" id="KAI3725155.1"/>
    </source>
</evidence>
<organism evidence="1 2">
    <name type="scientific">Smallanthus sonchifolius</name>
    <dbReference type="NCBI Taxonomy" id="185202"/>
    <lineage>
        <taxon>Eukaryota</taxon>
        <taxon>Viridiplantae</taxon>
        <taxon>Streptophyta</taxon>
        <taxon>Embryophyta</taxon>
        <taxon>Tracheophyta</taxon>
        <taxon>Spermatophyta</taxon>
        <taxon>Magnoliopsida</taxon>
        <taxon>eudicotyledons</taxon>
        <taxon>Gunneridae</taxon>
        <taxon>Pentapetalae</taxon>
        <taxon>asterids</taxon>
        <taxon>campanulids</taxon>
        <taxon>Asterales</taxon>
        <taxon>Asteraceae</taxon>
        <taxon>Asteroideae</taxon>
        <taxon>Heliantheae alliance</taxon>
        <taxon>Millerieae</taxon>
        <taxon>Smallanthus</taxon>
    </lineage>
</organism>
<dbReference type="Proteomes" id="UP001056120">
    <property type="component" value="Linkage Group LG22"/>
</dbReference>
<comment type="caution">
    <text evidence="1">The sequence shown here is derived from an EMBL/GenBank/DDBJ whole genome shotgun (WGS) entry which is preliminary data.</text>
</comment>
<sequence>MIGRGEDVVGYGGWGWAGWAWWTVGWVGWGGAKGWVGQVAAIGGGDVVGMGWVATVVAGWVGGAGWGGGVLWGLVGWSGGRGGWGRWQRHAVGTWWGGVGGGVVGLGGGGVGLCGEGWVRVGYGWGGRGRWQLKAVATWWGVAGGECIQASSQGRWELTLDEEEEMKVHLELPLYQKAEGIFGNPITKKMREKLTHDEAPYVTSKRSQTGAKTSTSSSRPKRRGLVDEDFDAGVEENDVAAYKDFVPTLDAMMMSWNMKI</sequence>
<proteinExistence type="predicted"/>
<reference evidence="2" key="1">
    <citation type="journal article" date="2022" name="Mol. Ecol. Resour.">
        <title>The genomes of chicory, endive, great burdock and yacon provide insights into Asteraceae palaeo-polyploidization history and plant inulin production.</title>
        <authorList>
            <person name="Fan W."/>
            <person name="Wang S."/>
            <person name="Wang H."/>
            <person name="Wang A."/>
            <person name="Jiang F."/>
            <person name="Liu H."/>
            <person name="Zhao H."/>
            <person name="Xu D."/>
            <person name="Zhang Y."/>
        </authorList>
    </citation>
    <scope>NUCLEOTIDE SEQUENCE [LARGE SCALE GENOMIC DNA]</scope>
    <source>
        <strain evidence="2">cv. Yunnan</strain>
    </source>
</reference>
<dbReference type="EMBL" id="CM042039">
    <property type="protein sequence ID" value="KAI3725155.1"/>
    <property type="molecule type" value="Genomic_DNA"/>
</dbReference>
<reference evidence="1 2" key="2">
    <citation type="journal article" date="2022" name="Mol. Ecol. Resour.">
        <title>The genomes of chicory, endive, great burdock and yacon provide insights into Asteraceae paleo-polyploidization history and plant inulin production.</title>
        <authorList>
            <person name="Fan W."/>
            <person name="Wang S."/>
            <person name="Wang H."/>
            <person name="Wang A."/>
            <person name="Jiang F."/>
            <person name="Liu H."/>
            <person name="Zhao H."/>
            <person name="Xu D."/>
            <person name="Zhang Y."/>
        </authorList>
    </citation>
    <scope>NUCLEOTIDE SEQUENCE [LARGE SCALE GENOMIC DNA]</scope>
    <source>
        <strain evidence="2">cv. Yunnan</strain>
        <tissue evidence="1">Leaves</tissue>
    </source>
</reference>
<evidence type="ECO:0000313" key="2">
    <source>
        <dbReference type="Proteomes" id="UP001056120"/>
    </source>
</evidence>